<protein>
    <recommendedName>
        <fullName evidence="3">Fumarylacetoacetase-like C-terminal domain-containing protein</fullName>
    </recommendedName>
</protein>
<keyword evidence="2" id="KW-0479">Metal-binding</keyword>
<reference evidence="4" key="1">
    <citation type="journal article" date="2020" name="BMC Genomics">
        <title>Correction to: Identification and distribution of gene clusters required for synthesis of sphingolipid metabolism inhibitors in diverse species of the filamentous fungus Fusarium.</title>
        <authorList>
            <person name="Kim H.S."/>
            <person name="Lohmar J.M."/>
            <person name="Busman M."/>
            <person name="Brown D.W."/>
            <person name="Naumann T.A."/>
            <person name="Divon H.H."/>
            <person name="Lysoe E."/>
            <person name="Uhlig S."/>
            <person name="Proctor R.H."/>
        </authorList>
    </citation>
    <scope>NUCLEOTIDE SEQUENCE</scope>
    <source>
        <strain evidence="4">NRRL 20472</strain>
    </source>
</reference>
<dbReference type="GO" id="GO:0050163">
    <property type="term" value="F:oxaloacetate tautomerase activity"/>
    <property type="evidence" value="ECO:0007669"/>
    <property type="project" value="UniProtKB-ARBA"/>
</dbReference>
<evidence type="ECO:0000313" key="5">
    <source>
        <dbReference type="Proteomes" id="UP000622797"/>
    </source>
</evidence>
<dbReference type="Proteomes" id="UP000622797">
    <property type="component" value="Unassembled WGS sequence"/>
</dbReference>
<dbReference type="EMBL" id="JABEXW010000196">
    <property type="protein sequence ID" value="KAF4968526.1"/>
    <property type="molecule type" value="Genomic_DNA"/>
</dbReference>
<dbReference type="InterPro" id="IPR011234">
    <property type="entry name" value="Fumarylacetoacetase-like_C"/>
</dbReference>
<reference evidence="4" key="2">
    <citation type="submission" date="2020-05" db="EMBL/GenBank/DDBJ databases">
        <authorList>
            <person name="Kim H.-S."/>
            <person name="Proctor R.H."/>
            <person name="Brown D.W."/>
        </authorList>
    </citation>
    <scope>NUCLEOTIDE SEQUENCE</scope>
    <source>
        <strain evidence="4">NRRL 20472</strain>
    </source>
</reference>
<evidence type="ECO:0000259" key="3">
    <source>
        <dbReference type="Pfam" id="PF01557"/>
    </source>
</evidence>
<feature type="domain" description="Fumarylacetoacetase-like C-terminal" evidence="3">
    <location>
        <begin position="80"/>
        <end position="289"/>
    </location>
</feature>
<dbReference type="Pfam" id="PF01557">
    <property type="entry name" value="FAA_hydrolase"/>
    <property type="match status" value="1"/>
</dbReference>
<dbReference type="OrthoDB" id="411064at2759"/>
<dbReference type="PANTHER" id="PTHR11820:SF7">
    <property type="entry name" value="ACYLPYRUVASE FAHD1, MITOCHONDRIAL"/>
    <property type="match status" value="1"/>
</dbReference>
<dbReference type="FunFam" id="3.90.850.10:FF:000002">
    <property type="entry name" value="2-hydroxyhepta-2,4-diene-1,7-dioate isomerase"/>
    <property type="match status" value="1"/>
</dbReference>
<dbReference type="GO" id="GO:0018773">
    <property type="term" value="F:acetylpyruvate hydrolase activity"/>
    <property type="evidence" value="ECO:0007669"/>
    <property type="project" value="TreeGrafter"/>
</dbReference>
<dbReference type="InterPro" id="IPR036663">
    <property type="entry name" value="Fumarylacetoacetase_C_sf"/>
</dbReference>
<dbReference type="SUPFAM" id="SSF56529">
    <property type="entry name" value="FAH"/>
    <property type="match status" value="1"/>
</dbReference>
<organism evidence="4 5">
    <name type="scientific">Fusarium sarcochroum</name>
    <dbReference type="NCBI Taxonomy" id="1208366"/>
    <lineage>
        <taxon>Eukaryota</taxon>
        <taxon>Fungi</taxon>
        <taxon>Dikarya</taxon>
        <taxon>Ascomycota</taxon>
        <taxon>Pezizomycotina</taxon>
        <taxon>Sordariomycetes</taxon>
        <taxon>Hypocreomycetidae</taxon>
        <taxon>Hypocreales</taxon>
        <taxon>Nectriaceae</taxon>
        <taxon>Fusarium</taxon>
        <taxon>Fusarium lateritium species complex</taxon>
    </lineage>
</organism>
<accession>A0A8H4U2D3</accession>
<evidence type="ECO:0000313" key="4">
    <source>
        <dbReference type="EMBL" id="KAF4968526.1"/>
    </source>
</evidence>
<keyword evidence="5" id="KW-1185">Reference proteome</keyword>
<dbReference type="AlphaFoldDB" id="A0A8H4U2D3"/>
<evidence type="ECO:0000256" key="2">
    <source>
        <dbReference type="ARBA" id="ARBA00022723"/>
    </source>
</evidence>
<gene>
    <name evidence="4" type="ORF">FSARC_4093</name>
</gene>
<dbReference type="GO" id="GO:0006107">
    <property type="term" value="P:oxaloacetate metabolic process"/>
    <property type="evidence" value="ECO:0007669"/>
    <property type="project" value="UniProtKB-ARBA"/>
</dbReference>
<dbReference type="PANTHER" id="PTHR11820">
    <property type="entry name" value="ACYLPYRUVASE"/>
    <property type="match status" value="1"/>
</dbReference>
<comment type="similarity">
    <text evidence="1">Belongs to the FAH family.</text>
</comment>
<proteinExistence type="inferred from homology"/>
<dbReference type="GO" id="GO:0046872">
    <property type="term" value="F:metal ion binding"/>
    <property type="evidence" value="ECO:0007669"/>
    <property type="project" value="UniProtKB-KW"/>
</dbReference>
<name>A0A8H4U2D3_9HYPO</name>
<evidence type="ECO:0000256" key="1">
    <source>
        <dbReference type="ARBA" id="ARBA00010211"/>
    </source>
</evidence>
<comment type="caution">
    <text evidence="4">The sequence shown here is derived from an EMBL/GenBank/DDBJ whole genome shotgun (WGS) entry which is preliminary data.</text>
</comment>
<dbReference type="Gene3D" id="3.90.850.10">
    <property type="entry name" value="Fumarylacetoacetase-like, C-terminal domain"/>
    <property type="match status" value="1"/>
</dbReference>
<sequence>MAMRPFSRLVRFISTADPVKILIGQPEQDEIDVGIALHQNHEVRVHVFSGRSVLDPGQRTGDTATISRLLSPLASSEVGTIRCIGLNYKHHAAEVGLDLPTLPTVFLKPSTSIGDPWPSVTHLPKLTHIDDCGDYEAELVVVIGKSAKNVTKDEAMDYVLGYTAANDISSRTSQFAQSQWCFSKGFDGSCPLGPTLVSKALVPDHSTFHIRGLKGGQILQDSGVDDLIFDIPTLVSFLSQGTTLPPGTVILTGTPAGVGIGRKPKVTISDGDEFSVEILPHIGTLVNTFKNEA</sequence>